<evidence type="ECO:0000313" key="2">
    <source>
        <dbReference type="Proteomes" id="UP000256329"/>
    </source>
</evidence>
<reference evidence="1 2" key="1">
    <citation type="submission" date="2018-08" db="EMBL/GenBank/DDBJ databases">
        <title>Form III RuBisCO-mediated autotrophy in Thermodesulfobium bacteria.</title>
        <authorList>
            <person name="Toshchakov S.V."/>
            <person name="Kublanov I.V."/>
            <person name="Frolov E."/>
            <person name="Bonch-Osmolovskaya E.A."/>
            <person name="Tourova T.P."/>
            <person name="Chernych N.A."/>
            <person name="Lebedinsky A.V."/>
        </authorList>
    </citation>
    <scope>NUCLEOTIDE SEQUENCE [LARGE SCALE GENOMIC DNA]</scope>
    <source>
        <strain evidence="1 2">SR</strain>
    </source>
</reference>
<sequence length="496" mass="52738">MGGGKKKGKKAAALAFVGGGTGGAGVPPGAAKPQAPGDLSPTAAGYEGLDKAVSAAPKGSSPVLAAFAAGIMAKWPKAAQVAAAVAKKKVKHGAVLAGSPVLGAVANPAYPDAAETTVQETAPAAEADAAALPAEERERLSQAEAGAVAAFMQASPDGTVTVAFPALDVLSLIQKAKEKVAKGSANLKLGASDFSQKVRRIIDVFKFRRAVKESLPDVGAEEVAQLKLSYAGPASHLGGVHEKHFYTDEKGRRWLFKPDKNTGGVKAAVESVAANIARRVGVGTLPVFTVETDQGVGSLQPFVENAQPLGPDPAKYSPAQVRELVRQHVVSWAIGDFDAKHDNFITTPSGAMVNVDKGQAFKYFGEDRLDLNYHPNRKYGAPPPVYYALYRAAREGKVQLNPYDALPVIEVFERIPDDEYRELLRPLVEAAVKSPRKEEVAWWQRMAKFAAERLGRQPSPEEVGEEFLRRAVERKNGLRRDFAGFFGEVLGQVPAF</sequence>
<dbReference type="AlphaFoldDB" id="A0A3D8P3H9"/>
<accession>A0A3D8P3H9</accession>
<dbReference type="OrthoDB" id="2110325at2"/>
<dbReference type="RefSeq" id="WP_115793125.1">
    <property type="nucleotide sequence ID" value="NZ_QSLN01000015.1"/>
</dbReference>
<name>A0A3D8P3H9_9THEO</name>
<proteinExistence type="predicted"/>
<gene>
    <name evidence="1" type="ORF">DXX99_08835</name>
</gene>
<comment type="caution">
    <text evidence="1">The sequence shown here is derived from an EMBL/GenBank/DDBJ whole genome shotgun (WGS) entry which is preliminary data.</text>
</comment>
<dbReference type="Proteomes" id="UP000256329">
    <property type="component" value="Unassembled WGS sequence"/>
</dbReference>
<protein>
    <recommendedName>
        <fullName evidence="3">PI3K/PI4K catalytic domain-containing protein</fullName>
    </recommendedName>
</protein>
<keyword evidence="2" id="KW-1185">Reference proteome</keyword>
<dbReference type="EMBL" id="QSLN01000015">
    <property type="protein sequence ID" value="RDV81796.1"/>
    <property type="molecule type" value="Genomic_DNA"/>
</dbReference>
<evidence type="ECO:0000313" key="1">
    <source>
        <dbReference type="EMBL" id="RDV81796.1"/>
    </source>
</evidence>
<organism evidence="1 2">
    <name type="scientific">Ammonifex thiophilus</name>
    <dbReference type="NCBI Taxonomy" id="444093"/>
    <lineage>
        <taxon>Bacteria</taxon>
        <taxon>Bacillati</taxon>
        <taxon>Bacillota</taxon>
        <taxon>Clostridia</taxon>
        <taxon>Thermoanaerobacterales</taxon>
        <taxon>Thermoanaerobacteraceae</taxon>
        <taxon>Ammonifex</taxon>
    </lineage>
</organism>
<evidence type="ECO:0008006" key="3">
    <source>
        <dbReference type="Google" id="ProtNLM"/>
    </source>
</evidence>